<dbReference type="SUPFAM" id="SSF53167">
    <property type="entry name" value="Purine and uridine phosphorylases"/>
    <property type="match status" value="1"/>
</dbReference>
<dbReference type="InterPro" id="IPR053137">
    <property type="entry name" value="NLR-like"/>
</dbReference>
<sequence>MSHYNGTSNASHDECTVAWICALPLEMAAAKAMLDDIHGRLPQPSTDHNAHTLGKVHGHNVVIAYLSSGIYGTMSATTAISLMVGIGGGVPQKTDVHL</sequence>
<comment type="caution">
    <text evidence="1">The sequence shown here is derived from an EMBL/GenBank/DDBJ whole genome shotgun (WGS) entry which is preliminary data.</text>
</comment>
<organism evidence="1 2">
    <name type="scientific">Talaromyces proteolyticus</name>
    <dbReference type="NCBI Taxonomy" id="1131652"/>
    <lineage>
        <taxon>Eukaryota</taxon>
        <taxon>Fungi</taxon>
        <taxon>Dikarya</taxon>
        <taxon>Ascomycota</taxon>
        <taxon>Pezizomycotina</taxon>
        <taxon>Eurotiomycetes</taxon>
        <taxon>Eurotiomycetidae</taxon>
        <taxon>Eurotiales</taxon>
        <taxon>Trichocomaceae</taxon>
        <taxon>Talaromyces</taxon>
        <taxon>Talaromyces sect. Bacilispori</taxon>
    </lineage>
</organism>
<keyword evidence="2" id="KW-1185">Reference proteome</keyword>
<dbReference type="EMBL" id="JAJTJA010000007">
    <property type="protein sequence ID" value="KAH8696501.1"/>
    <property type="molecule type" value="Genomic_DNA"/>
</dbReference>
<reference evidence="1" key="1">
    <citation type="submission" date="2021-12" db="EMBL/GenBank/DDBJ databases">
        <title>Convergent genome expansion in fungi linked to evolution of root-endophyte symbiosis.</title>
        <authorList>
            <consortium name="DOE Joint Genome Institute"/>
            <person name="Ke Y.-H."/>
            <person name="Bonito G."/>
            <person name="Liao H.-L."/>
            <person name="Looney B."/>
            <person name="Rojas-Flechas A."/>
            <person name="Nash J."/>
            <person name="Hameed K."/>
            <person name="Schadt C."/>
            <person name="Martin F."/>
            <person name="Crous P.W."/>
            <person name="Miettinen O."/>
            <person name="Magnuson J.K."/>
            <person name="Labbe J."/>
            <person name="Jacobson D."/>
            <person name="Doktycz M.J."/>
            <person name="Veneault-Fourrey C."/>
            <person name="Kuo A."/>
            <person name="Mondo S."/>
            <person name="Calhoun S."/>
            <person name="Riley R."/>
            <person name="Ohm R."/>
            <person name="LaButti K."/>
            <person name="Andreopoulos B."/>
            <person name="Pangilinan J."/>
            <person name="Nolan M."/>
            <person name="Tritt A."/>
            <person name="Clum A."/>
            <person name="Lipzen A."/>
            <person name="Daum C."/>
            <person name="Barry K."/>
            <person name="Grigoriev I.V."/>
            <person name="Vilgalys R."/>
        </authorList>
    </citation>
    <scope>NUCLEOTIDE SEQUENCE</scope>
    <source>
        <strain evidence="1">PMI_201</strain>
    </source>
</reference>
<dbReference type="GeneID" id="70246682"/>
<name>A0AAD4Q000_9EURO</name>
<evidence type="ECO:0000313" key="2">
    <source>
        <dbReference type="Proteomes" id="UP001201262"/>
    </source>
</evidence>
<protein>
    <submittedName>
        <fullName evidence="1">Uncharacterized protein</fullName>
    </submittedName>
</protein>
<dbReference type="PANTHER" id="PTHR46082:SF11">
    <property type="entry name" value="AAA+ ATPASE DOMAIN-CONTAINING PROTEIN-RELATED"/>
    <property type="match status" value="1"/>
</dbReference>
<dbReference type="GO" id="GO:0003824">
    <property type="term" value="F:catalytic activity"/>
    <property type="evidence" value="ECO:0007669"/>
    <property type="project" value="InterPro"/>
</dbReference>
<accession>A0AAD4Q000</accession>
<dbReference type="Proteomes" id="UP001201262">
    <property type="component" value="Unassembled WGS sequence"/>
</dbReference>
<proteinExistence type="predicted"/>
<dbReference type="Gene3D" id="3.40.50.1580">
    <property type="entry name" value="Nucleoside phosphorylase domain"/>
    <property type="match status" value="1"/>
</dbReference>
<dbReference type="GO" id="GO:0009116">
    <property type="term" value="P:nucleoside metabolic process"/>
    <property type="evidence" value="ECO:0007669"/>
    <property type="project" value="InterPro"/>
</dbReference>
<dbReference type="RefSeq" id="XP_046071437.1">
    <property type="nucleotide sequence ID" value="XM_046216395.1"/>
</dbReference>
<evidence type="ECO:0000313" key="1">
    <source>
        <dbReference type="EMBL" id="KAH8696501.1"/>
    </source>
</evidence>
<dbReference type="InterPro" id="IPR035994">
    <property type="entry name" value="Nucleoside_phosphorylase_sf"/>
</dbReference>
<dbReference type="PANTHER" id="PTHR46082">
    <property type="entry name" value="ATP/GTP-BINDING PROTEIN-RELATED"/>
    <property type="match status" value="1"/>
</dbReference>
<gene>
    <name evidence="1" type="ORF">BGW36DRAFT_381126</name>
</gene>
<dbReference type="AlphaFoldDB" id="A0AAD4Q000"/>